<dbReference type="AlphaFoldDB" id="X1L110"/>
<protein>
    <submittedName>
        <fullName evidence="1">Uncharacterized protein</fullName>
    </submittedName>
</protein>
<accession>X1L110</accession>
<evidence type="ECO:0000313" key="1">
    <source>
        <dbReference type="EMBL" id="GAH99570.1"/>
    </source>
</evidence>
<reference evidence="1" key="1">
    <citation type="journal article" date="2014" name="Front. Microbiol.">
        <title>High frequency of phylogenetically diverse reductive dehalogenase-homologous genes in deep subseafloor sedimentary metagenomes.</title>
        <authorList>
            <person name="Kawai M."/>
            <person name="Futagami T."/>
            <person name="Toyoda A."/>
            <person name="Takaki Y."/>
            <person name="Nishi S."/>
            <person name="Hori S."/>
            <person name="Arai W."/>
            <person name="Tsubouchi T."/>
            <person name="Morono Y."/>
            <person name="Uchiyama I."/>
            <person name="Ito T."/>
            <person name="Fujiyama A."/>
            <person name="Inagaki F."/>
            <person name="Takami H."/>
        </authorList>
    </citation>
    <scope>NUCLEOTIDE SEQUENCE</scope>
    <source>
        <strain evidence="1">Expedition CK06-06</strain>
    </source>
</reference>
<sequence length="88" mass="9618">MNSKAKGEFLKKISVNGFSIEDNGIRITLRPRGSESIAEITIEDDGANGWRVVSASGSYAGFARGSKRSYFETYINQWAAEAILLVAE</sequence>
<name>X1L110_9ZZZZ</name>
<organism evidence="1">
    <name type="scientific">marine sediment metagenome</name>
    <dbReference type="NCBI Taxonomy" id="412755"/>
    <lineage>
        <taxon>unclassified sequences</taxon>
        <taxon>metagenomes</taxon>
        <taxon>ecological metagenomes</taxon>
    </lineage>
</organism>
<dbReference type="EMBL" id="BARV01001733">
    <property type="protein sequence ID" value="GAH99570.1"/>
    <property type="molecule type" value="Genomic_DNA"/>
</dbReference>
<proteinExistence type="predicted"/>
<comment type="caution">
    <text evidence="1">The sequence shown here is derived from an EMBL/GenBank/DDBJ whole genome shotgun (WGS) entry which is preliminary data.</text>
</comment>
<gene>
    <name evidence="1" type="ORF">S06H3_04838</name>
</gene>